<dbReference type="OrthoDB" id="6407410at2759"/>
<dbReference type="GeneID" id="2910745"/>
<dbReference type="KEGG" id="yli:2910745"/>
<evidence type="ECO:0000313" key="5">
    <source>
        <dbReference type="EMBL" id="AOW04090.1"/>
    </source>
</evidence>
<dbReference type="AlphaFoldDB" id="A0A1H6QBU2"/>
<dbReference type="PANTHER" id="PTHR13848">
    <property type="entry name" value="PROTEIN YIPPEE-LIKE CG15309-RELATED"/>
    <property type="match status" value="1"/>
</dbReference>
<dbReference type="RefSeq" id="XP_502845.1">
    <property type="nucleotide sequence ID" value="XM_502845.1"/>
</dbReference>
<dbReference type="eggNOG" id="KOG3399">
    <property type="taxonomic scope" value="Eukaryota"/>
</dbReference>
<dbReference type="Pfam" id="PF03226">
    <property type="entry name" value="Yippee-Mis18"/>
    <property type="match status" value="1"/>
</dbReference>
<evidence type="ECO:0000256" key="2">
    <source>
        <dbReference type="ARBA" id="ARBA00022723"/>
    </source>
</evidence>
<evidence type="ECO:0000256" key="3">
    <source>
        <dbReference type="ARBA" id="ARBA00022833"/>
    </source>
</evidence>
<dbReference type="OMA" id="HLAFKGH"/>
<dbReference type="PROSITE" id="PS51792">
    <property type="entry name" value="YIPPEE"/>
    <property type="match status" value="1"/>
</dbReference>
<dbReference type="VEuPathDB" id="FungiDB:YALI0_D15092g"/>
<comment type="similarity">
    <text evidence="1 4">Belongs to the yippee family.</text>
</comment>
<protein>
    <recommendedName>
        <fullName evidence="4">Protein yippee-like</fullName>
    </recommendedName>
</protein>
<evidence type="ECO:0000256" key="4">
    <source>
        <dbReference type="RuleBase" id="RU110713"/>
    </source>
</evidence>
<dbReference type="EMBL" id="CP017556">
    <property type="protein sequence ID" value="AOW04090.1"/>
    <property type="molecule type" value="Genomic_DNA"/>
</dbReference>
<sequence length="116" mass="13673">MGFRYTEYLDGQVYRCKKCGQHLTTHDDLMSKSFKGAMGTAYLFKKVVNIQEHEVVEKEMTTGKHLVCDITCGECTTTLGWKYIKAFEKQEKYKEDKYILEKYFMTAPRLSQQRFV</sequence>
<dbReference type="InterPro" id="IPR039058">
    <property type="entry name" value="Yippee_fam"/>
</dbReference>
<dbReference type="GO" id="GO:0046872">
    <property type="term" value="F:metal ion binding"/>
    <property type="evidence" value="ECO:0007669"/>
    <property type="project" value="UniProtKB-KW"/>
</dbReference>
<organism evidence="5 6">
    <name type="scientific">Yarrowia lipolytica</name>
    <name type="common">Candida lipolytica</name>
    <dbReference type="NCBI Taxonomy" id="4952"/>
    <lineage>
        <taxon>Eukaryota</taxon>
        <taxon>Fungi</taxon>
        <taxon>Dikarya</taxon>
        <taxon>Ascomycota</taxon>
        <taxon>Saccharomycotina</taxon>
        <taxon>Dipodascomycetes</taxon>
        <taxon>Dipodascales</taxon>
        <taxon>Dipodascales incertae sedis</taxon>
        <taxon>Yarrowia</taxon>
    </lineage>
</organism>
<accession>A0A1H6QBU2</accession>
<name>A0A1H6QBU2_YARLL</name>
<dbReference type="Proteomes" id="UP000182444">
    <property type="component" value="Chromosome 1D"/>
</dbReference>
<dbReference type="InterPro" id="IPR034751">
    <property type="entry name" value="Yippee"/>
</dbReference>
<evidence type="ECO:0000313" key="6">
    <source>
        <dbReference type="Proteomes" id="UP000182444"/>
    </source>
</evidence>
<keyword evidence="2" id="KW-0479">Metal-binding</keyword>
<evidence type="ECO:0000256" key="1">
    <source>
        <dbReference type="ARBA" id="ARBA00005613"/>
    </source>
</evidence>
<dbReference type="InterPro" id="IPR004910">
    <property type="entry name" value="Yippee/Mis18/Cereblon"/>
</dbReference>
<proteinExistence type="inferred from homology"/>
<gene>
    <name evidence="5" type="ORF">YALI1_D18383g</name>
</gene>
<dbReference type="VEuPathDB" id="FungiDB:YALI1_D18383g"/>
<reference evidence="5 6" key="1">
    <citation type="journal article" date="2016" name="PLoS ONE">
        <title>Sequence Assembly of Yarrowia lipolytica Strain W29/CLIB89 Shows Transposable Element Diversity.</title>
        <authorList>
            <person name="Magnan C."/>
            <person name="Yu J."/>
            <person name="Chang I."/>
            <person name="Jahn E."/>
            <person name="Kanomata Y."/>
            <person name="Wu J."/>
            <person name="Zeller M."/>
            <person name="Oakes M."/>
            <person name="Baldi P."/>
            <person name="Sandmeyer S."/>
        </authorList>
    </citation>
    <scope>NUCLEOTIDE SEQUENCE [LARGE SCALE GENOMIC DNA]</scope>
    <source>
        <strain evidence="6">CLIB89(W29)</strain>
    </source>
</reference>
<keyword evidence="3" id="KW-0862">Zinc</keyword>